<gene>
    <name evidence="2" type="ORF">CHGG_06528</name>
</gene>
<dbReference type="Gene3D" id="3.50.50.60">
    <property type="entry name" value="FAD/NAD(P)-binding domain"/>
    <property type="match status" value="1"/>
</dbReference>
<dbReference type="VEuPathDB" id="FungiDB:CHGG_06528"/>
<dbReference type="InterPro" id="IPR006076">
    <property type="entry name" value="FAD-dep_OxRdtase"/>
</dbReference>
<reference evidence="3" key="1">
    <citation type="journal article" date="2015" name="Genome Announc.">
        <title>Draft genome sequence of the cellulolytic fungus Chaetomium globosum.</title>
        <authorList>
            <person name="Cuomo C.A."/>
            <person name="Untereiner W.A."/>
            <person name="Ma L.-J."/>
            <person name="Grabherr M."/>
            <person name="Birren B.W."/>
        </authorList>
    </citation>
    <scope>NUCLEOTIDE SEQUENCE [LARGE SCALE GENOMIC DNA]</scope>
    <source>
        <strain evidence="3">ATCC 6205 / CBS 148.51 / DSM 1962 / NBRC 6347 / NRRL 1970</strain>
    </source>
</reference>
<evidence type="ECO:0000313" key="3">
    <source>
        <dbReference type="Proteomes" id="UP000001056"/>
    </source>
</evidence>
<dbReference type="STRING" id="306901.Q2H487"/>
<dbReference type="OrthoDB" id="498204at2759"/>
<dbReference type="SUPFAM" id="SSF51905">
    <property type="entry name" value="FAD/NAD(P)-binding domain"/>
    <property type="match status" value="1"/>
</dbReference>
<dbReference type="eggNOG" id="KOG2852">
    <property type="taxonomic scope" value="Eukaryota"/>
</dbReference>
<keyword evidence="3" id="KW-1185">Reference proteome</keyword>
<protein>
    <recommendedName>
        <fullName evidence="1">FAD dependent oxidoreductase domain-containing protein</fullName>
    </recommendedName>
</protein>
<dbReference type="HOGENOM" id="CLU_007884_14_1_1"/>
<accession>Q2H487</accession>
<sequence>MSFPTVILGAGIIGVSTAYYLSEHQDPATIHLVEPSPELFSSASGFAGGFLAKDWFGPSLSALGALSFEEHRRLAEEHGGRETWGYSPATCVSYAASAIAHDSQARGDDWLRSGTSRADAAPVVLDSLSGKSPTWLRRVDGDHIERISDEGTTAQVDPLLLCQFLLRECLKRGVKLQHPAKPVAVVTDGNGELAGIRITDTKSFTESKLPCTRLVITAGSWTGQVFQILFPQSKLEVPIKSLAGHSLVLKSPRWHAGLENNGCHAIFTAHNEGFCPEMFSRIGGHIYFAGLNSSTLPLPDAAEGKATPYAENLVQLRQVARDILGSGTIEDDLEIVREGLCFRPITPWGTPIISRFRDEDLGVSTATRPGAEGGVFVAAGHGPWGIAMSLGTGVVLAEMVQGRETSVDVSGLAFDGDRMRELYAN</sequence>
<evidence type="ECO:0000259" key="1">
    <source>
        <dbReference type="Pfam" id="PF01266"/>
    </source>
</evidence>
<dbReference type="GO" id="GO:0005770">
    <property type="term" value="C:late endosome"/>
    <property type="evidence" value="ECO:0007669"/>
    <property type="project" value="TreeGrafter"/>
</dbReference>
<proteinExistence type="predicted"/>
<dbReference type="GO" id="GO:0005829">
    <property type="term" value="C:cytosol"/>
    <property type="evidence" value="ECO:0007669"/>
    <property type="project" value="GOC"/>
</dbReference>
<feature type="domain" description="FAD dependent oxidoreductase" evidence="1">
    <location>
        <begin position="6"/>
        <end position="399"/>
    </location>
</feature>
<dbReference type="OMA" id="GPWTPQV"/>
<dbReference type="PANTHER" id="PTHR13847">
    <property type="entry name" value="SARCOSINE DEHYDROGENASE-RELATED"/>
    <property type="match status" value="1"/>
</dbReference>
<dbReference type="Proteomes" id="UP000001056">
    <property type="component" value="Unassembled WGS sequence"/>
</dbReference>
<evidence type="ECO:0000313" key="2">
    <source>
        <dbReference type="EMBL" id="EAQ89909.1"/>
    </source>
</evidence>
<dbReference type="GeneID" id="4390165"/>
<dbReference type="Pfam" id="PF01266">
    <property type="entry name" value="DAO"/>
    <property type="match status" value="1"/>
</dbReference>
<dbReference type="EMBL" id="CH408031">
    <property type="protein sequence ID" value="EAQ89909.1"/>
    <property type="molecule type" value="Genomic_DNA"/>
</dbReference>
<name>Q2H487_CHAGB</name>
<dbReference type="AlphaFoldDB" id="Q2H487"/>
<organism evidence="2 3">
    <name type="scientific">Chaetomium globosum (strain ATCC 6205 / CBS 148.51 / DSM 1962 / NBRC 6347 / NRRL 1970)</name>
    <name type="common">Soil fungus</name>
    <dbReference type="NCBI Taxonomy" id="306901"/>
    <lineage>
        <taxon>Eukaryota</taxon>
        <taxon>Fungi</taxon>
        <taxon>Dikarya</taxon>
        <taxon>Ascomycota</taxon>
        <taxon>Pezizomycotina</taxon>
        <taxon>Sordariomycetes</taxon>
        <taxon>Sordariomycetidae</taxon>
        <taxon>Sordariales</taxon>
        <taxon>Chaetomiaceae</taxon>
        <taxon>Chaetomium</taxon>
    </lineage>
</organism>
<dbReference type="GO" id="GO:0042147">
    <property type="term" value="P:retrograde transport, endosome to Golgi"/>
    <property type="evidence" value="ECO:0007669"/>
    <property type="project" value="TreeGrafter"/>
</dbReference>
<dbReference type="InterPro" id="IPR036188">
    <property type="entry name" value="FAD/NAD-bd_sf"/>
</dbReference>
<dbReference type="Gene3D" id="3.30.9.10">
    <property type="entry name" value="D-Amino Acid Oxidase, subunit A, domain 2"/>
    <property type="match status" value="1"/>
</dbReference>
<dbReference type="PANTHER" id="PTHR13847:SF185">
    <property type="entry name" value="FAD DEPENDENT OXIDOREDUCTASE SUPERFAMILY (AFU_ORTHOLOGUE AFUA_3G02360)"/>
    <property type="match status" value="1"/>
</dbReference>
<dbReference type="RefSeq" id="XP_001222623.1">
    <property type="nucleotide sequence ID" value="XM_001222622.1"/>
</dbReference>
<dbReference type="InParanoid" id="Q2H487"/>